<reference evidence="1" key="1">
    <citation type="submission" date="2020-05" db="EMBL/GenBank/DDBJ databases">
        <title>Large-scale comparative analyses of tick genomes elucidate their genetic diversity and vector capacities.</title>
        <authorList>
            <person name="Jia N."/>
            <person name="Wang J."/>
            <person name="Shi W."/>
            <person name="Du L."/>
            <person name="Sun Y."/>
            <person name="Zhan W."/>
            <person name="Jiang J."/>
            <person name="Wang Q."/>
            <person name="Zhang B."/>
            <person name="Ji P."/>
            <person name="Sakyi L.B."/>
            <person name="Cui X."/>
            <person name="Yuan T."/>
            <person name="Jiang B."/>
            <person name="Yang W."/>
            <person name="Lam T.T.-Y."/>
            <person name="Chang Q."/>
            <person name="Ding S."/>
            <person name="Wang X."/>
            <person name="Zhu J."/>
            <person name="Ruan X."/>
            <person name="Zhao L."/>
            <person name="Wei J."/>
            <person name="Que T."/>
            <person name="Du C."/>
            <person name="Cheng J."/>
            <person name="Dai P."/>
            <person name="Han X."/>
            <person name="Huang E."/>
            <person name="Gao Y."/>
            <person name="Liu J."/>
            <person name="Shao H."/>
            <person name="Ye R."/>
            <person name="Li L."/>
            <person name="Wei W."/>
            <person name="Wang X."/>
            <person name="Wang C."/>
            <person name="Yang T."/>
            <person name="Huo Q."/>
            <person name="Li W."/>
            <person name="Guo W."/>
            <person name="Chen H."/>
            <person name="Zhou L."/>
            <person name="Ni X."/>
            <person name="Tian J."/>
            <person name="Zhou Y."/>
            <person name="Sheng Y."/>
            <person name="Liu T."/>
            <person name="Pan Y."/>
            <person name="Xia L."/>
            <person name="Li J."/>
            <person name="Zhao F."/>
            <person name="Cao W."/>
        </authorList>
    </citation>
    <scope>NUCLEOTIDE SEQUENCE</scope>
    <source>
        <strain evidence="1">Dsil-2018</strain>
    </source>
</reference>
<dbReference type="Proteomes" id="UP000821865">
    <property type="component" value="Chromosome 5"/>
</dbReference>
<organism evidence="1 2">
    <name type="scientific">Dermacentor silvarum</name>
    <name type="common">Tick</name>
    <dbReference type="NCBI Taxonomy" id="543639"/>
    <lineage>
        <taxon>Eukaryota</taxon>
        <taxon>Metazoa</taxon>
        <taxon>Ecdysozoa</taxon>
        <taxon>Arthropoda</taxon>
        <taxon>Chelicerata</taxon>
        <taxon>Arachnida</taxon>
        <taxon>Acari</taxon>
        <taxon>Parasitiformes</taxon>
        <taxon>Ixodida</taxon>
        <taxon>Ixodoidea</taxon>
        <taxon>Ixodidae</taxon>
        <taxon>Rhipicephalinae</taxon>
        <taxon>Dermacentor</taxon>
    </lineage>
</organism>
<comment type="caution">
    <text evidence="1">The sequence shown here is derived from an EMBL/GenBank/DDBJ whole genome shotgun (WGS) entry which is preliminary data.</text>
</comment>
<sequence length="579" mass="63404">MYSPPELSPKEYQGLQKMSGMKCHTSKNHFQAQWLLLLHQHLKGVVSPAHGRLTEDLPSSAALVTSAVATAATSASAQFEDTARSLFADARHSGPCLDTAEAQLKAAEVPLKKRPFDPSDYTHPYDLTSWVASLSQMQPGEPSDLDEDNDKYTFHRPLTFEEDSVCEALSTVSLVSSTELEAEFTSEGSTTDALAVMEPMETPRLLETTGDSPTDTPPRGSLEPLPPQEASEMQIAEMTKQPTTVRPRTTSRRPRACPPQLPVDPCCPVPVPDARYSGPSLDAAQAQLKATEVPLKKRPFDPSDYTHPHDLTSWVASLAQVQPCEPSDLDEDNDKYTLHQPYALPDLEPMETPRLLETPAGSPTETPPRGTLQSLEPLPPQEASEMQIAEMTKQPTTVRPRTTSRRPRACPPQLPVDPCCPVPVPDARYSGPSLDTAQAQLKAAEVPLKKRPFDPSDYTHPHDLTSWVASFSQVQPCEPSDLDEDNDKYALHRPYSVCEALSTMSLVSSTELEPECTSEGSTTDALPDLEPMETPRLLETTGDSPTDTPPRGPLQSLEPLPPQEASESDEDLPFYDLDS</sequence>
<gene>
    <name evidence="1" type="ORF">HPB49_018777</name>
</gene>
<proteinExistence type="predicted"/>
<accession>A0ACB8CSJ2</accession>
<protein>
    <submittedName>
        <fullName evidence="1">Uncharacterized protein</fullName>
    </submittedName>
</protein>
<evidence type="ECO:0000313" key="1">
    <source>
        <dbReference type="EMBL" id="KAH7950026.1"/>
    </source>
</evidence>
<dbReference type="EMBL" id="CM023474">
    <property type="protein sequence ID" value="KAH7950026.1"/>
    <property type="molecule type" value="Genomic_DNA"/>
</dbReference>
<name>A0ACB8CSJ2_DERSI</name>
<keyword evidence="2" id="KW-1185">Reference proteome</keyword>
<evidence type="ECO:0000313" key="2">
    <source>
        <dbReference type="Proteomes" id="UP000821865"/>
    </source>
</evidence>